<dbReference type="Pfam" id="PF13229">
    <property type="entry name" value="Beta_helix"/>
    <property type="match status" value="1"/>
</dbReference>
<accession>A0AAW7XDM6</accession>
<sequence length="501" mass="54492">MLNLAKKLLASSIFVLFAVNALATECEEPADGDLIVDKDWHLSNEPAEAPDGKYPENGGTGPFETIQQMLDVIQPGDCGFVKESAEPYRELTGKRGQSIVGNTFLVGGTSEEERVVVSGFPGQRPIIDNGMIKPEGSWGAAGFLVANGDYITIKNFEIRNTTSSGIMMHPSNVNRHILVTNNHIHHNYGDDNIGTVRLDWCDYCVVRNNVLHDTYKFEVVGSNPINDIPRSMFSGVHGYRPSNCIIENNLIYNVGGGVFQKEPNPQKADSNVVRYNIFYNLADAAYVVGNMGAGLNPSFNPKFHHNLVYRAKGAVSVDHYETVGTGAGLEVYNNTVVDVEYFVTIANTADVVIHSNIIGETNGGAILAKRPGEPPRYNSFKEVDYNLYYGVPKIIELDRYLSTSTSFDNVLEWAAAEPLDQLRTQIPVSVGEHSFSANPLFRSETNRNYNLANGSPAIGKGKGGTTIGAFGNGFNIGPDSTMISERIVTPTAPGVTTKSAN</sequence>
<evidence type="ECO:0000313" key="3">
    <source>
        <dbReference type="EMBL" id="MDO6424868.1"/>
    </source>
</evidence>
<keyword evidence="1" id="KW-0732">Signal</keyword>
<dbReference type="Gene3D" id="2.160.20.10">
    <property type="entry name" value="Single-stranded right-handed beta-helix, Pectin lyase-like"/>
    <property type="match status" value="1"/>
</dbReference>
<evidence type="ECO:0000256" key="1">
    <source>
        <dbReference type="SAM" id="SignalP"/>
    </source>
</evidence>
<dbReference type="InterPro" id="IPR012334">
    <property type="entry name" value="Pectin_lyas_fold"/>
</dbReference>
<comment type="caution">
    <text evidence="3">The sequence shown here is derived from an EMBL/GenBank/DDBJ whole genome shotgun (WGS) entry which is preliminary data.</text>
</comment>
<feature type="signal peptide" evidence="1">
    <location>
        <begin position="1"/>
        <end position="23"/>
    </location>
</feature>
<feature type="domain" description="Right handed beta helix" evidence="2">
    <location>
        <begin position="142"/>
        <end position="336"/>
    </location>
</feature>
<dbReference type="InterPro" id="IPR039448">
    <property type="entry name" value="Beta_helix"/>
</dbReference>
<evidence type="ECO:0000313" key="4">
    <source>
        <dbReference type="Proteomes" id="UP001169760"/>
    </source>
</evidence>
<feature type="chain" id="PRO_5043723335" evidence="1">
    <location>
        <begin position="24"/>
        <end position="501"/>
    </location>
</feature>
<dbReference type="InterPro" id="IPR011050">
    <property type="entry name" value="Pectin_lyase_fold/virulence"/>
</dbReference>
<dbReference type="SUPFAM" id="SSF51126">
    <property type="entry name" value="Pectin lyase-like"/>
    <property type="match status" value="1"/>
</dbReference>
<reference evidence="3" key="1">
    <citation type="submission" date="2023-07" db="EMBL/GenBank/DDBJ databases">
        <title>Genome content predicts the carbon catabolic preferences of heterotrophic bacteria.</title>
        <authorList>
            <person name="Gralka M."/>
        </authorList>
    </citation>
    <scope>NUCLEOTIDE SEQUENCE</scope>
    <source>
        <strain evidence="3">I3M17_2</strain>
    </source>
</reference>
<name>A0AAW7XDM6_9GAMM</name>
<dbReference type="RefSeq" id="WP_303494115.1">
    <property type="nucleotide sequence ID" value="NZ_JAUOPB010000019.1"/>
</dbReference>
<evidence type="ECO:0000259" key="2">
    <source>
        <dbReference type="Pfam" id="PF13229"/>
    </source>
</evidence>
<proteinExistence type="predicted"/>
<dbReference type="InterPro" id="IPR006626">
    <property type="entry name" value="PbH1"/>
</dbReference>
<dbReference type="SMART" id="SM00710">
    <property type="entry name" value="PbH1"/>
    <property type="match status" value="7"/>
</dbReference>
<dbReference type="AlphaFoldDB" id="A0AAW7XDM6"/>
<protein>
    <submittedName>
        <fullName evidence="3">Right-handed parallel beta-helix repeat-containing protein</fullName>
    </submittedName>
</protein>
<gene>
    <name evidence="3" type="ORF">Q4521_20430</name>
</gene>
<organism evidence="3 4">
    <name type="scientific">Saccharophagus degradans</name>
    <dbReference type="NCBI Taxonomy" id="86304"/>
    <lineage>
        <taxon>Bacteria</taxon>
        <taxon>Pseudomonadati</taxon>
        <taxon>Pseudomonadota</taxon>
        <taxon>Gammaproteobacteria</taxon>
        <taxon>Cellvibrionales</taxon>
        <taxon>Cellvibrionaceae</taxon>
        <taxon>Saccharophagus</taxon>
    </lineage>
</organism>
<dbReference type="EMBL" id="JAUOPB010000019">
    <property type="protein sequence ID" value="MDO6424868.1"/>
    <property type="molecule type" value="Genomic_DNA"/>
</dbReference>
<dbReference type="Proteomes" id="UP001169760">
    <property type="component" value="Unassembled WGS sequence"/>
</dbReference>